<keyword evidence="1" id="KW-0812">Transmembrane</keyword>
<sequence>MAELGLSLSDILWVAVVIIVGLVSCAAIFISGLPSRRTTHANFSCFSVDNRNYLNKDAKFRSDFIA</sequence>
<gene>
    <name evidence="2" type="ORF">PGX00_20940</name>
</gene>
<keyword evidence="1" id="KW-1133">Transmembrane helix</keyword>
<feature type="transmembrane region" description="Helical" evidence="1">
    <location>
        <begin position="12"/>
        <end position="33"/>
    </location>
</feature>
<evidence type="ECO:0000256" key="1">
    <source>
        <dbReference type="SAM" id="Phobius"/>
    </source>
</evidence>
<keyword evidence="3" id="KW-1185">Reference proteome</keyword>
<evidence type="ECO:0000313" key="2">
    <source>
        <dbReference type="EMBL" id="MDB1125993.1"/>
    </source>
</evidence>
<dbReference type="RefSeq" id="WP_272140214.1">
    <property type="nucleotide sequence ID" value="NZ_JAQLOI010000003.1"/>
</dbReference>
<name>A0ABT4YWN5_9VIBR</name>
<evidence type="ECO:0000313" key="3">
    <source>
        <dbReference type="Proteomes" id="UP001210678"/>
    </source>
</evidence>
<protein>
    <submittedName>
        <fullName evidence="2">Uncharacterized protein</fullName>
    </submittedName>
</protein>
<dbReference type="Proteomes" id="UP001210678">
    <property type="component" value="Unassembled WGS sequence"/>
</dbReference>
<accession>A0ABT4YWN5</accession>
<comment type="caution">
    <text evidence="2">The sequence shown here is derived from an EMBL/GenBank/DDBJ whole genome shotgun (WGS) entry which is preliminary data.</text>
</comment>
<proteinExistence type="predicted"/>
<organism evidence="2 3">
    <name type="scientific">Vibrio algarum</name>
    <dbReference type="NCBI Taxonomy" id="3020714"/>
    <lineage>
        <taxon>Bacteria</taxon>
        <taxon>Pseudomonadati</taxon>
        <taxon>Pseudomonadota</taxon>
        <taxon>Gammaproteobacteria</taxon>
        <taxon>Vibrionales</taxon>
        <taxon>Vibrionaceae</taxon>
        <taxon>Vibrio</taxon>
    </lineage>
</organism>
<dbReference type="EMBL" id="JAQLOI010000003">
    <property type="protein sequence ID" value="MDB1125993.1"/>
    <property type="molecule type" value="Genomic_DNA"/>
</dbReference>
<reference evidence="2 3" key="1">
    <citation type="submission" date="2023-01" db="EMBL/GenBank/DDBJ databases">
        <title>Vibrio sp. KJ40-1 sp.nov, isolated from marine algae.</title>
        <authorList>
            <person name="Butt M."/>
            <person name="Kim J.M.J."/>
            <person name="Jeon C.O.C."/>
        </authorList>
    </citation>
    <scope>NUCLEOTIDE SEQUENCE [LARGE SCALE GENOMIC DNA]</scope>
    <source>
        <strain evidence="2 3">KJ40-1</strain>
    </source>
</reference>
<keyword evidence="1" id="KW-0472">Membrane</keyword>